<keyword evidence="2" id="KW-0723">Serine/threonine-protein kinase</keyword>
<dbReference type="CDD" id="cd00060">
    <property type="entry name" value="FHA"/>
    <property type="match status" value="1"/>
</dbReference>
<sequence length="757" mass="89373">MYSQLQTLDLYEDDDYQNLMMDCYQENKPIILENKKQEKMMILKEIGEFLLYEDYLLNCYLKSNKPTVDNFFDSQIQIYKFDKQKQIFEPFNRQKLSMKKYFTIGNNTSLKNNELEINEIAFNDAQVELIHLEVNYEDLLLPINNKKNMMEQLNKRINESDFNISSKIKQKIVSQRIADDDNQLKVKNAKKQYQQYPMIDVNSYAEYSKLKLNRKFKLGGGDWNRNILQILEINRCFEILPKEQSNINYQIRGTNYSIQYLKNNQQEQEIKIILQSPAIKIKNDFDDYQYILIANQKNEFSIGRSSSNDIQTEDKNISRNHCLIRYLQNQKFLGEWEIMDLQSAQGTWLLMQDDSYYKIDNMTRIRVGSNIVKLEFLNKEENQCNNEQQEDENENEEDLTETTRMVTQANDQQEVVTQNQQASKYTLNQIVGNGTFGMVYLATNNQTNEKVAIKKVFQDKRYKNREHIIIQELNNPCVVKLKEAFFTQGDKEMIFIQIWLWIIFQMHQAKQLFPVVLLKIYSYQMFRALAYLEGVGICHRDIKPQNILVDPNSHILKICDFGSAKKLQKGEPNVAYICSRYYRAPELIFGATEYSTAIDMWSIGCVIVEMTIGDPLFPGESATDQLVEIIKILGTPTLEQVKLMNPMHKEFKFPQIKSHPWNKVIKFHLKSYLGVPKIQPDPLFVDLISKIMLYPPKERLRPLEAFSHPFFNEIRDEKFGIPNVQLTNFFDFSKEELQIQPEISFKLTPQWYSQKRI</sequence>
<dbReference type="PROSITE" id="PS50011">
    <property type="entry name" value="PROTEIN_KINASE_DOM"/>
    <property type="match status" value="1"/>
</dbReference>
<dbReference type="PROSITE" id="PS00108">
    <property type="entry name" value="PROTEIN_KINASE_ST"/>
    <property type="match status" value="1"/>
</dbReference>
<dbReference type="CDD" id="cd14137">
    <property type="entry name" value="STKc_GSK3"/>
    <property type="match status" value="1"/>
</dbReference>
<dbReference type="InterPro" id="IPR039192">
    <property type="entry name" value="STKc_GSK3"/>
</dbReference>
<name>A0A8S1NEP1_PARPR</name>
<evidence type="ECO:0000313" key="11">
    <source>
        <dbReference type="Proteomes" id="UP000688137"/>
    </source>
</evidence>
<keyword evidence="5" id="KW-0418">Kinase</keyword>
<evidence type="ECO:0000256" key="4">
    <source>
        <dbReference type="ARBA" id="ARBA00022741"/>
    </source>
</evidence>
<evidence type="ECO:0000256" key="6">
    <source>
        <dbReference type="ARBA" id="ARBA00022840"/>
    </source>
</evidence>
<reference evidence="10" key="1">
    <citation type="submission" date="2021-01" db="EMBL/GenBank/DDBJ databases">
        <authorList>
            <consortium name="Genoscope - CEA"/>
            <person name="William W."/>
        </authorList>
    </citation>
    <scope>NUCLEOTIDE SEQUENCE</scope>
</reference>
<dbReference type="FunFam" id="1.10.510.10:FF:000082">
    <property type="entry name" value="Shaggy-related protein kinase kappa"/>
    <property type="match status" value="1"/>
</dbReference>
<keyword evidence="11" id="KW-1185">Reference proteome</keyword>
<feature type="binding site" evidence="7">
    <location>
        <position position="455"/>
    </location>
    <ligand>
        <name>ATP</name>
        <dbReference type="ChEBI" id="CHEBI:30616"/>
    </ligand>
</feature>
<evidence type="ECO:0008006" key="12">
    <source>
        <dbReference type="Google" id="ProtNLM"/>
    </source>
</evidence>
<protein>
    <recommendedName>
        <fullName evidence="12">Non-specific serine/threonine protein kinase</fullName>
    </recommendedName>
</protein>
<evidence type="ECO:0000259" key="9">
    <source>
        <dbReference type="PROSITE" id="PS50011"/>
    </source>
</evidence>
<dbReference type="SMART" id="SM00240">
    <property type="entry name" value="FHA"/>
    <property type="match status" value="1"/>
</dbReference>
<accession>A0A8S1NEP1</accession>
<evidence type="ECO:0000313" key="10">
    <source>
        <dbReference type="EMBL" id="CAD8087953.1"/>
    </source>
</evidence>
<evidence type="ECO:0000256" key="7">
    <source>
        <dbReference type="PROSITE-ProRule" id="PRU10141"/>
    </source>
</evidence>
<feature type="domain" description="FHA" evidence="8">
    <location>
        <begin position="300"/>
        <end position="349"/>
    </location>
</feature>
<evidence type="ECO:0000256" key="2">
    <source>
        <dbReference type="ARBA" id="ARBA00022527"/>
    </source>
</evidence>
<feature type="domain" description="Protein kinase" evidence="9">
    <location>
        <begin position="425"/>
        <end position="711"/>
    </location>
</feature>
<dbReference type="GO" id="GO:0004674">
    <property type="term" value="F:protein serine/threonine kinase activity"/>
    <property type="evidence" value="ECO:0007669"/>
    <property type="project" value="UniProtKB-KW"/>
</dbReference>
<dbReference type="InterPro" id="IPR000253">
    <property type="entry name" value="FHA_dom"/>
</dbReference>
<dbReference type="PANTHER" id="PTHR24057">
    <property type="entry name" value="GLYCOGEN SYNTHASE KINASE-3 ALPHA"/>
    <property type="match status" value="1"/>
</dbReference>
<dbReference type="InterPro" id="IPR000719">
    <property type="entry name" value="Prot_kinase_dom"/>
</dbReference>
<dbReference type="Proteomes" id="UP000688137">
    <property type="component" value="Unassembled WGS sequence"/>
</dbReference>
<dbReference type="PROSITE" id="PS00107">
    <property type="entry name" value="PROTEIN_KINASE_ATP"/>
    <property type="match status" value="1"/>
</dbReference>
<evidence type="ECO:0000256" key="3">
    <source>
        <dbReference type="ARBA" id="ARBA00022679"/>
    </source>
</evidence>
<evidence type="ECO:0000259" key="8">
    <source>
        <dbReference type="PROSITE" id="PS50006"/>
    </source>
</evidence>
<keyword evidence="3" id="KW-0808">Transferase</keyword>
<dbReference type="GO" id="GO:0007165">
    <property type="term" value="P:signal transduction"/>
    <property type="evidence" value="ECO:0007669"/>
    <property type="project" value="TreeGrafter"/>
</dbReference>
<dbReference type="InterPro" id="IPR008271">
    <property type="entry name" value="Ser/Thr_kinase_AS"/>
</dbReference>
<proteinExistence type="inferred from homology"/>
<comment type="similarity">
    <text evidence="1">Belongs to the protein kinase superfamily. CMGC Ser/Thr protein kinase family. GSK-3 subfamily.</text>
</comment>
<dbReference type="SMART" id="SM00220">
    <property type="entry name" value="S_TKc"/>
    <property type="match status" value="1"/>
</dbReference>
<dbReference type="GO" id="GO:0005634">
    <property type="term" value="C:nucleus"/>
    <property type="evidence" value="ECO:0007669"/>
    <property type="project" value="TreeGrafter"/>
</dbReference>
<dbReference type="PROSITE" id="PS50006">
    <property type="entry name" value="FHA_DOMAIN"/>
    <property type="match status" value="1"/>
</dbReference>
<keyword evidence="4 7" id="KW-0547">Nucleotide-binding</keyword>
<dbReference type="Pfam" id="PF00069">
    <property type="entry name" value="Pkinase"/>
    <property type="match status" value="1"/>
</dbReference>
<dbReference type="GO" id="GO:0030154">
    <property type="term" value="P:cell differentiation"/>
    <property type="evidence" value="ECO:0007669"/>
    <property type="project" value="TreeGrafter"/>
</dbReference>
<dbReference type="EMBL" id="CAJJDM010000083">
    <property type="protein sequence ID" value="CAD8087953.1"/>
    <property type="molecule type" value="Genomic_DNA"/>
</dbReference>
<dbReference type="GO" id="GO:0005737">
    <property type="term" value="C:cytoplasm"/>
    <property type="evidence" value="ECO:0007669"/>
    <property type="project" value="TreeGrafter"/>
</dbReference>
<dbReference type="InterPro" id="IPR050591">
    <property type="entry name" value="GSK-3"/>
</dbReference>
<organism evidence="10 11">
    <name type="scientific">Paramecium primaurelia</name>
    <dbReference type="NCBI Taxonomy" id="5886"/>
    <lineage>
        <taxon>Eukaryota</taxon>
        <taxon>Sar</taxon>
        <taxon>Alveolata</taxon>
        <taxon>Ciliophora</taxon>
        <taxon>Intramacronucleata</taxon>
        <taxon>Oligohymenophorea</taxon>
        <taxon>Peniculida</taxon>
        <taxon>Parameciidae</taxon>
        <taxon>Paramecium</taxon>
    </lineage>
</organism>
<evidence type="ECO:0000256" key="5">
    <source>
        <dbReference type="ARBA" id="ARBA00022777"/>
    </source>
</evidence>
<gene>
    <name evidence="10" type="ORF">PPRIM_AZ9-3.1.T0800011</name>
</gene>
<dbReference type="InterPro" id="IPR017441">
    <property type="entry name" value="Protein_kinase_ATP_BS"/>
</dbReference>
<dbReference type="GO" id="GO:0005524">
    <property type="term" value="F:ATP binding"/>
    <property type="evidence" value="ECO:0007669"/>
    <property type="project" value="UniProtKB-UniRule"/>
</dbReference>
<dbReference type="AlphaFoldDB" id="A0A8S1NEP1"/>
<comment type="caution">
    <text evidence="10">The sequence shown here is derived from an EMBL/GenBank/DDBJ whole genome shotgun (WGS) entry which is preliminary data.</text>
</comment>
<evidence type="ECO:0000256" key="1">
    <source>
        <dbReference type="ARBA" id="ARBA00005527"/>
    </source>
</evidence>
<keyword evidence="6 7" id="KW-0067">ATP-binding</keyword>
<dbReference type="Pfam" id="PF00498">
    <property type="entry name" value="FHA"/>
    <property type="match status" value="1"/>
</dbReference>
<dbReference type="PANTHER" id="PTHR24057:SF0">
    <property type="entry name" value="PROTEIN KINASE SHAGGY-RELATED"/>
    <property type="match status" value="1"/>
</dbReference>